<feature type="domain" description="C2H2-type" evidence="2">
    <location>
        <begin position="17"/>
        <end position="39"/>
    </location>
</feature>
<proteinExistence type="predicted"/>
<gene>
    <name evidence="3" type="ORF">KUCA_T00004047001</name>
</gene>
<dbReference type="Proteomes" id="UP000019384">
    <property type="component" value="Unassembled WGS sequence"/>
</dbReference>
<dbReference type="GeneID" id="34521446"/>
<dbReference type="OrthoDB" id="19329at2759"/>
<evidence type="ECO:0000256" key="1">
    <source>
        <dbReference type="SAM" id="MobiDB-lite"/>
    </source>
</evidence>
<feature type="region of interest" description="Disordered" evidence="1">
    <location>
        <begin position="297"/>
        <end position="344"/>
    </location>
</feature>
<dbReference type="HOGENOM" id="CLU_018787_1_1_1"/>
<dbReference type="Pfam" id="PF12756">
    <property type="entry name" value="zf-C2H2_2"/>
    <property type="match status" value="1"/>
</dbReference>
<dbReference type="STRING" id="1382522.W6MN91"/>
<name>W6MN91_9ASCO</name>
<evidence type="ECO:0000259" key="2">
    <source>
        <dbReference type="PROSITE" id="PS00028"/>
    </source>
</evidence>
<dbReference type="PANTHER" id="PTHR13182:SF8">
    <property type="entry name" value="CYTOPLASMIC 60S SUBUNIT BIOGENESIS FACTOR ZNF622"/>
    <property type="match status" value="1"/>
</dbReference>
<dbReference type="AlphaFoldDB" id="W6MN91"/>
<keyword evidence="4" id="KW-1185">Reference proteome</keyword>
<sequence>MEFTPRVQQPGVSAFTCNSCMIKFVTADLQRMHMKTEWHRYNLKRRVAELAPVSSDVFATKFFMKTNDTSSTNEDEFGFHVHQKRRGSGGNRQITKKDLRRQQRLRGRVHDDVLIDIRDQSPASSVATELSRFSLGQPVDLTRVISDQTESAYETMSEAMYSTDYELISESDAFHESESEIDSGSEPEAEPEVSLTSCIYCGRESKELERNITHMFKHHGLYIPERSYLSDVEGLLTYLSTKVLVDFECITCGFLGKGTQSTRQHAIAKGHCRIPYETKQDRSFFGQFYDFSSLKDVEKPPKKSTRSAKSVSFAVESEDADTTLVHESESDDSDDNDSEYDDDSGYTLVQIRDNGIELELPSGLVLGHRSMSRYYRQNPRLPRDIPDSEKTVALAHPSAQELATERFLTKENTSSNRNADRKRSRNISRQLKMGNNHENYRPQML</sequence>
<dbReference type="EMBL" id="HG793129">
    <property type="protein sequence ID" value="CDK28066.1"/>
    <property type="molecule type" value="Genomic_DNA"/>
</dbReference>
<evidence type="ECO:0000313" key="4">
    <source>
        <dbReference type="Proteomes" id="UP000019384"/>
    </source>
</evidence>
<feature type="region of interest" description="Disordered" evidence="1">
    <location>
        <begin position="408"/>
        <end position="445"/>
    </location>
</feature>
<feature type="compositionally biased region" description="Acidic residues" evidence="1">
    <location>
        <begin position="329"/>
        <end position="344"/>
    </location>
</feature>
<dbReference type="RefSeq" id="XP_022460058.1">
    <property type="nucleotide sequence ID" value="XM_022600743.1"/>
</dbReference>
<protein>
    <recommendedName>
        <fullName evidence="2">C2H2-type domain-containing protein</fullName>
    </recommendedName>
</protein>
<dbReference type="GO" id="GO:0043023">
    <property type="term" value="F:ribosomal large subunit binding"/>
    <property type="evidence" value="ECO:0007669"/>
    <property type="project" value="EnsemblFungi"/>
</dbReference>
<dbReference type="GO" id="GO:0042273">
    <property type="term" value="P:ribosomal large subunit biogenesis"/>
    <property type="evidence" value="ECO:0007669"/>
    <property type="project" value="EnsemblFungi"/>
</dbReference>
<dbReference type="InterPro" id="IPR041661">
    <property type="entry name" value="ZN622/Rei1/Reh1_Znf-C2H2"/>
</dbReference>
<reference evidence="3" key="2">
    <citation type="submission" date="2014-02" db="EMBL/GenBank/DDBJ databases">
        <title>Complete DNA sequence of /Kuraishia capsulata/ illustrates novel genomic features among budding yeasts (/Saccharomycotina/).</title>
        <authorList>
            <person name="Morales L."/>
            <person name="Noel B."/>
            <person name="Porcel B."/>
            <person name="Marcet-Houben M."/>
            <person name="Hullo M-F."/>
            <person name="Sacerdot C."/>
            <person name="Tekaia F."/>
            <person name="Leh-Louis V."/>
            <person name="Despons L."/>
            <person name="Khanna V."/>
            <person name="Aury J-M."/>
            <person name="Barbe V."/>
            <person name="Couloux A."/>
            <person name="Labadie K."/>
            <person name="Pelletier E."/>
            <person name="Souciet J-L."/>
            <person name="Boekhout T."/>
            <person name="Gabaldon T."/>
            <person name="Wincker P."/>
            <person name="Dujon B."/>
        </authorList>
    </citation>
    <scope>NUCLEOTIDE SEQUENCE</scope>
    <source>
        <strain evidence="3">CBS 1993</strain>
    </source>
</reference>
<accession>W6MN91</accession>
<organism evidence="3 4">
    <name type="scientific">Kuraishia capsulata CBS 1993</name>
    <dbReference type="NCBI Taxonomy" id="1382522"/>
    <lineage>
        <taxon>Eukaryota</taxon>
        <taxon>Fungi</taxon>
        <taxon>Dikarya</taxon>
        <taxon>Ascomycota</taxon>
        <taxon>Saccharomycotina</taxon>
        <taxon>Pichiomycetes</taxon>
        <taxon>Pichiales</taxon>
        <taxon>Pichiaceae</taxon>
        <taxon>Kuraishia</taxon>
    </lineage>
</organism>
<dbReference type="PROSITE" id="PS00028">
    <property type="entry name" value="ZINC_FINGER_C2H2_1"/>
    <property type="match status" value="1"/>
</dbReference>
<dbReference type="InterPro" id="IPR040025">
    <property type="entry name" value="Znf622/Rei1/Reh1"/>
</dbReference>
<dbReference type="GO" id="GO:0030687">
    <property type="term" value="C:preribosome, large subunit precursor"/>
    <property type="evidence" value="ECO:0007669"/>
    <property type="project" value="TreeGrafter"/>
</dbReference>
<dbReference type="PANTHER" id="PTHR13182">
    <property type="entry name" value="ZINC FINGER PROTEIN 622"/>
    <property type="match status" value="1"/>
</dbReference>
<evidence type="ECO:0000313" key="3">
    <source>
        <dbReference type="EMBL" id="CDK28066.1"/>
    </source>
</evidence>
<reference evidence="3" key="1">
    <citation type="submission" date="2013-12" db="EMBL/GenBank/DDBJ databases">
        <authorList>
            <person name="Genoscope - CEA"/>
        </authorList>
    </citation>
    <scope>NUCLEOTIDE SEQUENCE</scope>
    <source>
        <strain evidence="3">CBS 1993</strain>
    </source>
</reference>
<dbReference type="InterPro" id="IPR013087">
    <property type="entry name" value="Znf_C2H2_type"/>
</dbReference>